<gene>
    <name evidence="13" type="primary">crcB1</name>
    <name evidence="12" type="synonym">crcB</name>
    <name evidence="12" type="synonym">fluC</name>
    <name evidence="13" type="ORF">GCM10011499_36560</name>
</gene>
<proteinExistence type="inferred from homology"/>
<comment type="similarity">
    <text evidence="10 12">Belongs to the fluoride channel Fluc/FEX (TC 1.A.43) family.</text>
</comment>
<comment type="activity regulation">
    <text evidence="12">Na(+) is not transported, but it plays an essential structural role and its presence is essential for fluoride channel function.</text>
</comment>
<keyword evidence="12" id="KW-0479">Metal-binding</keyword>
<evidence type="ECO:0000256" key="10">
    <source>
        <dbReference type="ARBA" id="ARBA00035120"/>
    </source>
</evidence>
<keyword evidence="9 12" id="KW-0407">Ion channel</keyword>
<evidence type="ECO:0000256" key="6">
    <source>
        <dbReference type="ARBA" id="ARBA00023053"/>
    </source>
</evidence>
<comment type="subcellular location">
    <subcellularLocation>
        <location evidence="1 12">Cell membrane</location>
        <topology evidence="1 12">Multi-pass membrane protein</topology>
    </subcellularLocation>
</comment>
<sequence length="131" mass="13338">MVIPRADIIAAAGLGSALGAVVRYGIAVVVVAADPVGFPWATLLANGLGSLLIGFIAAAGAPYGRWPLSEPMRHFLVTGFCGGFTTFSIFSLEMISLAAGGAAGLAAGYLAASLIIWMAGVWLGWTLGERL</sequence>
<evidence type="ECO:0000256" key="12">
    <source>
        <dbReference type="HAMAP-Rule" id="MF_00454"/>
    </source>
</evidence>
<keyword evidence="7 12" id="KW-0406">Ion transport</keyword>
<feature type="transmembrane region" description="Helical" evidence="12">
    <location>
        <begin position="105"/>
        <end position="125"/>
    </location>
</feature>
<feature type="binding site" evidence="12">
    <location>
        <position position="85"/>
    </location>
    <ligand>
        <name>Na(+)</name>
        <dbReference type="ChEBI" id="CHEBI:29101"/>
        <note>structural</note>
    </ligand>
</feature>
<evidence type="ECO:0000256" key="2">
    <source>
        <dbReference type="ARBA" id="ARBA00022475"/>
    </source>
</evidence>
<dbReference type="EMBL" id="BMKB01000009">
    <property type="protein sequence ID" value="GGA62864.1"/>
    <property type="molecule type" value="Genomic_DNA"/>
</dbReference>
<dbReference type="Proteomes" id="UP000596977">
    <property type="component" value="Unassembled WGS sequence"/>
</dbReference>
<dbReference type="PANTHER" id="PTHR28259">
    <property type="entry name" value="FLUORIDE EXPORT PROTEIN 1-RELATED"/>
    <property type="match status" value="1"/>
</dbReference>
<dbReference type="GO" id="GO:0062054">
    <property type="term" value="F:fluoride channel activity"/>
    <property type="evidence" value="ECO:0007669"/>
    <property type="project" value="UniProtKB-UniRule"/>
</dbReference>
<evidence type="ECO:0000313" key="13">
    <source>
        <dbReference type="EMBL" id="GGA62864.1"/>
    </source>
</evidence>
<feature type="transmembrane region" description="Helical" evidence="12">
    <location>
        <begin position="75"/>
        <end position="99"/>
    </location>
</feature>
<evidence type="ECO:0000256" key="5">
    <source>
        <dbReference type="ARBA" id="ARBA00022989"/>
    </source>
</evidence>
<keyword evidence="12" id="KW-0813">Transport</keyword>
<protein>
    <recommendedName>
        <fullName evidence="12">Fluoride-specific ion channel FluC</fullName>
    </recommendedName>
</protein>
<evidence type="ECO:0000256" key="1">
    <source>
        <dbReference type="ARBA" id="ARBA00004651"/>
    </source>
</evidence>
<dbReference type="HAMAP" id="MF_00454">
    <property type="entry name" value="FluC"/>
    <property type="match status" value="1"/>
</dbReference>
<keyword evidence="5 12" id="KW-1133">Transmembrane helix</keyword>
<keyword evidence="8 12" id="KW-0472">Membrane</keyword>
<dbReference type="GO" id="GO:0046872">
    <property type="term" value="F:metal ion binding"/>
    <property type="evidence" value="ECO:0007669"/>
    <property type="project" value="UniProtKB-KW"/>
</dbReference>
<dbReference type="AlphaFoldDB" id="A0A916RNA5"/>
<keyword evidence="3" id="KW-0997">Cell inner membrane</keyword>
<evidence type="ECO:0000256" key="9">
    <source>
        <dbReference type="ARBA" id="ARBA00023303"/>
    </source>
</evidence>
<dbReference type="GO" id="GO:0140114">
    <property type="term" value="P:cellular detoxification of fluoride"/>
    <property type="evidence" value="ECO:0007669"/>
    <property type="project" value="UniProtKB-UniRule"/>
</dbReference>
<dbReference type="Pfam" id="PF02537">
    <property type="entry name" value="CRCB"/>
    <property type="match status" value="1"/>
</dbReference>
<evidence type="ECO:0000313" key="14">
    <source>
        <dbReference type="Proteomes" id="UP000596977"/>
    </source>
</evidence>
<keyword evidence="14" id="KW-1185">Reference proteome</keyword>
<evidence type="ECO:0000256" key="4">
    <source>
        <dbReference type="ARBA" id="ARBA00022692"/>
    </source>
</evidence>
<evidence type="ECO:0000256" key="7">
    <source>
        <dbReference type="ARBA" id="ARBA00023065"/>
    </source>
</evidence>
<dbReference type="InterPro" id="IPR003691">
    <property type="entry name" value="FluC"/>
</dbReference>
<feature type="binding site" evidence="12">
    <location>
        <position position="82"/>
    </location>
    <ligand>
        <name>Na(+)</name>
        <dbReference type="ChEBI" id="CHEBI:29101"/>
        <note>structural</note>
    </ligand>
</feature>
<keyword evidence="4 12" id="KW-0812">Transmembrane</keyword>
<keyword evidence="2 12" id="KW-1003">Cell membrane</keyword>
<dbReference type="GO" id="GO:0005886">
    <property type="term" value="C:plasma membrane"/>
    <property type="evidence" value="ECO:0007669"/>
    <property type="project" value="UniProtKB-SubCell"/>
</dbReference>
<comment type="function">
    <text evidence="12">Fluoride-specific ion channel. Important for reducing fluoride concentration in the cell, thus reducing its toxicity.</text>
</comment>
<feature type="transmembrane region" description="Helical" evidence="12">
    <location>
        <begin position="43"/>
        <end position="63"/>
    </location>
</feature>
<dbReference type="RefSeq" id="WP_127071282.1">
    <property type="nucleotide sequence ID" value="NZ_BMKB01000009.1"/>
</dbReference>
<comment type="catalytic activity">
    <reaction evidence="11">
        <text>fluoride(in) = fluoride(out)</text>
        <dbReference type="Rhea" id="RHEA:76159"/>
        <dbReference type="ChEBI" id="CHEBI:17051"/>
    </reaction>
    <physiologicalReaction direction="left-to-right" evidence="11">
        <dbReference type="Rhea" id="RHEA:76160"/>
    </physiologicalReaction>
</comment>
<accession>A0A916RNA5</accession>
<dbReference type="OrthoDB" id="9806299at2"/>
<comment type="caution">
    <text evidence="13">The sequence shown here is derived from an EMBL/GenBank/DDBJ whole genome shotgun (WGS) entry which is preliminary data.</text>
</comment>
<reference evidence="13 14" key="1">
    <citation type="journal article" date="2014" name="Int. J. Syst. Evol. Microbiol.">
        <title>Complete genome sequence of Corynebacterium casei LMG S-19264T (=DSM 44701T), isolated from a smear-ripened cheese.</title>
        <authorList>
            <consortium name="US DOE Joint Genome Institute (JGI-PGF)"/>
            <person name="Walter F."/>
            <person name="Albersmeier A."/>
            <person name="Kalinowski J."/>
            <person name="Ruckert C."/>
        </authorList>
    </citation>
    <scope>NUCLEOTIDE SEQUENCE [LARGE SCALE GENOMIC DNA]</scope>
    <source>
        <strain evidence="13 14">CGMCC 1.15896</strain>
    </source>
</reference>
<organism evidence="13 14">
    <name type="scientific">Pelagibacterium lentulum</name>
    <dbReference type="NCBI Taxonomy" id="2029865"/>
    <lineage>
        <taxon>Bacteria</taxon>
        <taxon>Pseudomonadati</taxon>
        <taxon>Pseudomonadota</taxon>
        <taxon>Alphaproteobacteria</taxon>
        <taxon>Hyphomicrobiales</taxon>
        <taxon>Devosiaceae</taxon>
        <taxon>Pelagibacterium</taxon>
    </lineage>
</organism>
<evidence type="ECO:0000256" key="3">
    <source>
        <dbReference type="ARBA" id="ARBA00022519"/>
    </source>
</evidence>
<evidence type="ECO:0000256" key="8">
    <source>
        <dbReference type="ARBA" id="ARBA00023136"/>
    </source>
</evidence>
<evidence type="ECO:0000256" key="11">
    <source>
        <dbReference type="ARBA" id="ARBA00035585"/>
    </source>
</evidence>
<name>A0A916RNA5_9HYPH</name>
<keyword evidence="6 12" id="KW-0915">Sodium</keyword>
<dbReference type="PANTHER" id="PTHR28259:SF1">
    <property type="entry name" value="FLUORIDE EXPORT PROTEIN 1-RELATED"/>
    <property type="match status" value="1"/>
</dbReference>